<gene>
    <name evidence="2" type="ORF">SAMN04488137_4348</name>
</gene>
<reference evidence="3" key="1">
    <citation type="submission" date="2016-10" db="EMBL/GenBank/DDBJ databases">
        <authorList>
            <person name="Varghese N."/>
            <person name="Submissions S."/>
        </authorList>
    </citation>
    <scope>NUCLEOTIDE SEQUENCE [LARGE SCALE GENOMIC DNA]</scope>
    <source>
        <strain evidence="3">CGMCC 1.6854</strain>
    </source>
</reference>
<dbReference type="RefSeq" id="WP_090238004.1">
    <property type="nucleotide sequence ID" value="NZ_FNHW01000003.1"/>
</dbReference>
<organism evidence="2 3">
    <name type="scientific">Fictibacillus solisalsi</name>
    <dbReference type="NCBI Taxonomy" id="459525"/>
    <lineage>
        <taxon>Bacteria</taxon>
        <taxon>Bacillati</taxon>
        <taxon>Bacillota</taxon>
        <taxon>Bacilli</taxon>
        <taxon>Bacillales</taxon>
        <taxon>Fictibacillaceae</taxon>
        <taxon>Fictibacillus</taxon>
    </lineage>
</organism>
<feature type="domain" description="N-acetyltransferase" evidence="1">
    <location>
        <begin position="18"/>
        <end position="182"/>
    </location>
</feature>
<dbReference type="AlphaFoldDB" id="A0A1H0B130"/>
<dbReference type="STRING" id="459525.SAMN04488137_4348"/>
<accession>A0A1H0B130</accession>
<dbReference type="InterPro" id="IPR051531">
    <property type="entry name" value="N-acetyltransferase"/>
</dbReference>
<dbReference type="GO" id="GO:0005737">
    <property type="term" value="C:cytoplasm"/>
    <property type="evidence" value="ECO:0007669"/>
    <property type="project" value="TreeGrafter"/>
</dbReference>
<dbReference type="PANTHER" id="PTHR43792">
    <property type="entry name" value="GNAT FAMILY, PUTATIVE (AFU_ORTHOLOGUE AFUA_3G00765)-RELATED-RELATED"/>
    <property type="match status" value="1"/>
</dbReference>
<dbReference type="Gene3D" id="3.40.630.30">
    <property type="match status" value="1"/>
</dbReference>
<dbReference type="PROSITE" id="PS51186">
    <property type="entry name" value="GNAT"/>
    <property type="match status" value="1"/>
</dbReference>
<evidence type="ECO:0000259" key="1">
    <source>
        <dbReference type="PROSITE" id="PS51186"/>
    </source>
</evidence>
<dbReference type="Pfam" id="PF13302">
    <property type="entry name" value="Acetyltransf_3"/>
    <property type="match status" value="1"/>
</dbReference>
<keyword evidence="3" id="KW-1185">Reference proteome</keyword>
<dbReference type="InterPro" id="IPR000182">
    <property type="entry name" value="GNAT_dom"/>
</dbReference>
<keyword evidence="2" id="KW-0808">Transferase</keyword>
<dbReference type="InterPro" id="IPR016181">
    <property type="entry name" value="Acyl_CoA_acyltransferase"/>
</dbReference>
<evidence type="ECO:0000313" key="2">
    <source>
        <dbReference type="EMBL" id="SDN39344.1"/>
    </source>
</evidence>
<dbReference type="OrthoDB" id="9785602at2"/>
<dbReference type="GO" id="GO:0008999">
    <property type="term" value="F:protein-N-terminal-alanine acetyltransferase activity"/>
    <property type="evidence" value="ECO:0007669"/>
    <property type="project" value="TreeGrafter"/>
</dbReference>
<dbReference type="EMBL" id="FNHW01000003">
    <property type="protein sequence ID" value="SDN39344.1"/>
    <property type="molecule type" value="Genomic_DNA"/>
</dbReference>
<protein>
    <submittedName>
        <fullName evidence="2">Ribosomal-protein-alanine N-acetyltransferase</fullName>
    </submittedName>
</protein>
<dbReference type="SUPFAM" id="SSF55729">
    <property type="entry name" value="Acyl-CoA N-acyltransferases (Nat)"/>
    <property type="match status" value="1"/>
</dbReference>
<evidence type="ECO:0000313" key="3">
    <source>
        <dbReference type="Proteomes" id="UP000199544"/>
    </source>
</evidence>
<sequence>METVSIIPSFPELFTQRYHLRKIEESDALDLHEVYSDSEVVKYWGVAPFESIEQTASLIRDFQNGFSTGATIRWGIAEITSGRVIGTCGFHNWAKKKWRAEVGYEIRRSEWRKGVMSEVLSVILPYGFQRMELNRIGALIHPDNFRSAKLAVKLGFQAEGQLRDYQFVEGEFQDLVMFSLLKKDTKW</sequence>
<dbReference type="PANTHER" id="PTHR43792:SF9">
    <property type="entry name" value="RIBOSOMAL-PROTEIN-ALANINE ACETYLTRANSFERASE"/>
    <property type="match status" value="1"/>
</dbReference>
<proteinExistence type="predicted"/>
<dbReference type="Proteomes" id="UP000199544">
    <property type="component" value="Unassembled WGS sequence"/>
</dbReference>
<name>A0A1H0B130_9BACL</name>